<feature type="region of interest" description="Disordered" evidence="7">
    <location>
        <begin position="1120"/>
        <end position="1152"/>
    </location>
</feature>
<protein>
    <submittedName>
        <fullName evidence="8">Putative fatty acid oxygenase PpoC</fullName>
    </submittedName>
</protein>
<dbReference type="GO" id="GO:0006631">
    <property type="term" value="P:fatty acid metabolic process"/>
    <property type="evidence" value="ECO:0007669"/>
    <property type="project" value="UniProtKB-ARBA"/>
</dbReference>
<feature type="compositionally biased region" description="Low complexity" evidence="7">
    <location>
        <begin position="1133"/>
        <end position="1146"/>
    </location>
</feature>
<dbReference type="GO" id="GO:0006979">
    <property type="term" value="P:response to oxidative stress"/>
    <property type="evidence" value="ECO:0007669"/>
    <property type="project" value="InterPro"/>
</dbReference>
<evidence type="ECO:0000256" key="5">
    <source>
        <dbReference type="ARBA" id="ARBA00023004"/>
    </source>
</evidence>
<keyword evidence="9" id="KW-1185">Reference proteome</keyword>
<evidence type="ECO:0000256" key="7">
    <source>
        <dbReference type="SAM" id="MobiDB-lite"/>
    </source>
</evidence>
<keyword evidence="5 6" id="KW-0408">Iron</keyword>
<organism evidence="8 9">
    <name type="scientific">Zopfia rhizophila CBS 207.26</name>
    <dbReference type="NCBI Taxonomy" id="1314779"/>
    <lineage>
        <taxon>Eukaryota</taxon>
        <taxon>Fungi</taxon>
        <taxon>Dikarya</taxon>
        <taxon>Ascomycota</taxon>
        <taxon>Pezizomycotina</taxon>
        <taxon>Dothideomycetes</taxon>
        <taxon>Dothideomycetes incertae sedis</taxon>
        <taxon>Zopfiaceae</taxon>
        <taxon>Zopfia</taxon>
    </lineage>
</organism>
<dbReference type="InterPro" id="IPR034812">
    <property type="entry name" value="Ppo-like_N"/>
</dbReference>
<keyword evidence="2 6" id="KW-0479">Metal-binding</keyword>
<feature type="region of interest" description="Disordered" evidence="7">
    <location>
        <begin position="1"/>
        <end position="42"/>
    </location>
</feature>
<dbReference type="Gene3D" id="1.10.640.10">
    <property type="entry name" value="Haem peroxidase domain superfamily, animal type"/>
    <property type="match status" value="1"/>
</dbReference>
<dbReference type="InterPro" id="IPR001128">
    <property type="entry name" value="Cyt_P450"/>
</dbReference>
<dbReference type="PANTHER" id="PTHR11903">
    <property type="entry name" value="PROSTAGLANDIN G/H SYNTHASE"/>
    <property type="match status" value="1"/>
</dbReference>
<dbReference type="GO" id="GO:0004601">
    <property type="term" value="F:peroxidase activity"/>
    <property type="evidence" value="ECO:0007669"/>
    <property type="project" value="InterPro"/>
</dbReference>
<dbReference type="AlphaFoldDB" id="A0A6A6DH94"/>
<dbReference type="OrthoDB" id="823504at2759"/>
<dbReference type="InterPro" id="IPR050783">
    <property type="entry name" value="Oxylipin_biosynth_metab"/>
</dbReference>
<dbReference type="GO" id="GO:0016705">
    <property type="term" value="F:oxidoreductase activity, acting on paired donors, with incorporation or reduction of molecular oxygen"/>
    <property type="evidence" value="ECO:0007669"/>
    <property type="project" value="InterPro"/>
</dbReference>
<evidence type="ECO:0000313" key="8">
    <source>
        <dbReference type="EMBL" id="KAF2178495.1"/>
    </source>
</evidence>
<dbReference type="InterPro" id="IPR036396">
    <property type="entry name" value="Cyt_P450_sf"/>
</dbReference>
<dbReference type="SUPFAM" id="SSF48113">
    <property type="entry name" value="Heme-dependent peroxidases"/>
    <property type="match status" value="1"/>
</dbReference>
<feature type="binding site" description="axial binding residue" evidence="6">
    <location>
        <position position="416"/>
    </location>
    <ligand>
        <name>heme b</name>
        <dbReference type="ChEBI" id="CHEBI:60344"/>
    </ligand>
    <ligandPart>
        <name>Fe</name>
        <dbReference type="ChEBI" id="CHEBI:18248"/>
    </ligandPart>
</feature>
<dbReference type="PRINTS" id="PR00457">
    <property type="entry name" value="ANPEROXIDASE"/>
</dbReference>
<dbReference type="Gene3D" id="1.10.630.10">
    <property type="entry name" value="Cytochrome P450"/>
    <property type="match status" value="1"/>
</dbReference>
<evidence type="ECO:0000256" key="3">
    <source>
        <dbReference type="ARBA" id="ARBA00022964"/>
    </source>
</evidence>
<dbReference type="CDD" id="cd20612">
    <property type="entry name" value="CYP_LDS-like_C"/>
    <property type="match status" value="1"/>
</dbReference>
<dbReference type="GO" id="GO:0020037">
    <property type="term" value="F:heme binding"/>
    <property type="evidence" value="ECO:0007669"/>
    <property type="project" value="InterPro"/>
</dbReference>
<sequence>MLRRLSTTFRKDRKKESGQVNGSTEKNGQVKQPNPEHVDHSAERENVNSTFAQFAQVLHAAQRPLPTQTGDGSYISKEEPSGLLTDIKNLGFKDFKTLKEVMENKTKGDLVDDKTYIMERVIQLVSGLPSLSKNRVELTNAFVDELWNSLQHPPLSYLGDRFAYRQADGSCNNIMYPQLGAANTPYARTVQPKTVTPGALPDPGLIFDSVFARHTFTKHPNNVSSILFYWASLIIHDLFQTDHRDISNSQTSSYLDLAPLYGDNQEDQNYIRTFKDGKLKADCFSEQRMLGFPPGCGVLLIMFNRFHNYVVEQLAMINENGRFTKPSSSLTGEMAEKAWAKYDNDLFQTGRLITCGLYMNITLLDYLRTIVNLNRSNTTWTLDPRVDMDKFFGKDGTPRGVGNQVAAEFNLVYRWHSATSLRDEEWTENMYKGMFGKPASEVSMHELLMGLGKWVTGLDPDPQKRPFAGLQRGADGKYSDDDLVTILADSIEDCAGSFGANNVPKALRAVEIMGMQQARKWGLATLNEFRKFFQLKPHETFESINSDPEVANHLRHLYGHPDFVEMYPGIVAEEAKVPMVPGVGIAPTFTISRAILSDAVVLVRGDRFYTIDYHAKNLTNWGYNEANYDLNVEQGCVFYKLFLRAFPQHFKSNSIYAHFPMTIPSENQKIMRSLGRESHYSYDRPAFITPRVNLTSYLGAKTILEKQDLFKITWGATTEELMGKGGAHFMLSGDTPLHAKQRQTMAKSLYRDNWQKAVKDFYEYITIRLLHEKSFKIAGINHVDITRDVGNLSHVHFASNVFSLPLKTAEWPKGIFTEHEMYMAISVIFICIFFDFDVVKSFPLHMAARAVSQSLGKLIEANVKTVNMTGFLASLWDEAMDRRKGGERMYLKDYGVHMAKRLLESGLSAEEVAWSQILPTACAMVPNQAQVFTQALDFYLEPRNAHHLQELHRLANLDTPEADDLIQHYLMEGIRLAGTFGSYREFKPSDPSNSASMTVNDAGRNVEVKPGDKVFCSFVGANRDPSLFPDPEEVRIDRPLESYIHYGIGPHSCLGMNASRVALTTMLKTVCKLKNLRRAPGPKGELKKVSRPGGFYVYMKEDYGSYFPFPMSMQVNWDGALPPMPKPPKAEKTTSGVTNGVTNGSSKRFSRS</sequence>
<dbReference type="CDD" id="cd09817">
    <property type="entry name" value="linoleate_diol_synthase_like"/>
    <property type="match status" value="1"/>
</dbReference>
<dbReference type="PANTHER" id="PTHR11903:SF13">
    <property type="entry name" value="LINOLEATE 10R-LIPOXYGENASE"/>
    <property type="match status" value="1"/>
</dbReference>
<evidence type="ECO:0000313" key="9">
    <source>
        <dbReference type="Proteomes" id="UP000800200"/>
    </source>
</evidence>
<dbReference type="PROSITE" id="PS50292">
    <property type="entry name" value="PEROXIDASE_3"/>
    <property type="match status" value="1"/>
</dbReference>
<keyword evidence="3" id="KW-0223">Dioxygenase</keyword>
<dbReference type="GO" id="GO:0051213">
    <property type="term" value="F:dioxygenase activity"/>
    <property type="evidence" value="ECO:0007669"/>
    <property type="project" value="UniProtKB-KW"/>
</dbReference>
<dbReference type="GO" id="GO:0005506">
    <property type="term" value="F:iron ion binding"/>
    <property type="evidence" value="ECO:0007669"/>
    <property type="project" value="InterPro"/>
</dbReference>
<keyword evidence="6" id="KW-0349">Heme</keyword>
<reference evidence="8" key="1">
    <citation type="journal article" date="2020" name="Stud. Mycol.">
        <title>101 Dothideomycetes genomes: a test case for predicting lifestyles and emergence of pathogens.</title>
        <authorList>
            <person name="Haridas S."/>
            <person name="Albert R."/>
            <person name="Binder M."/>
            <person name="Bloem J."/>
            <person name="Labutti K."/>
            <person name="Salamov A."/>
            <person name="Andreopoulos B."/>
            <person name="Baker S."/>
            <person name="Barry K."/>
            <person name="Bills G."/>
            <person name="Bluhm B."/>
            <person name="Cannon C."/>
            <person name="Castanera R."/>
            <person name="Culley D."/>
            <person name="Daum C."/>
            <person name="Ezra D."/>
            <person name="Gonzalez J."/>
            <person name="Henrissat B."/>
            <person name="Kuo A."/>
            <person name="Liang C."/>
            <person name="Lipzen A."/>
            <person name="Lutzoni F."/>
            <person name="Magnuson J."/>
            <person name="Mondo S."/>
            <person name="Nolan M."/>
            <person name="Ohm R."/>
            <person name="Pangilinan J."/>
            <person name="Park H.-J."/>
            <person name="Ramirez L."/>
            <person name="Alfaro M."/>
            <person name="Sun H."/>
            <person name="Tritt A."/>
            <person name="Yoshinaga Y."/>
            <person name="Zwiers L.-H."/>
            <person name="Turgeon B."/>
            <person name="Goodwin S."/>
            <person name="Spatafora J."/>
            <person name="Crous P."/>
            <person name="Grigoriev I."/>
        </authorList>
    </citation>
    <scope>NUCLEOTIDE SEQUENCE</scope>
    <source>
        <strain evidence="8">CBS 207.26</strain>
    </source>
</reference>
<evidence type="ECO:0000256" key="4">
    <source>
        <dbReference type="ARBA" id="ARBA00023002"/>
    </source>
</evidence>
<dbReference type="InterPro" id="IPR037120">
    <property type="entry name" value="Haem_peroxidase_sf_animal"/>
</dbReference>
<evidence type="ECO:0000256" key="6">
    <source>
        <dbReference type="PIRSR" id="PIRSR619791-2"/>
    </source>
</evidence>
<accession>A0A6A6DH94</accession>
<dbReference type="EMBL" id="ML994674">
    <property type="protein sequence ID" value="KAF2178495.1"/>
    <property type="molecule type" value="Genomic_DNA"/>
</dbReference>
<dbReference type="SUPFAM" id="SSF48264">
    <property type="entry name" value="Cytochrome P450"/>
    <property type="match status" value="1"/>
</dbReference>
<dbReference type="FunFam" id="1.10.640.10:FF:000005">
    <property type="entry name" value="Fatty acid oxygenase"/>
    <property type="match status" value="1"/>
</dbReference>
<dbReference type="InterPro" id="IPR010255">
    <property type="entry name" value="Haem_peroxidase_sf"/>
</dbReference>
<dbReference type="Proteomes" id="UP000800200">
    <property type="component" value="Unassembled WGS sequence"/>
</dbReference>
<feature type="compositionally biased region" description="Polar residues" evidence="7">
    <location>
        <begin position="18"/>
        <end position="32"/>
    </location>
</feature>
<name>A0A6A6DH94_9PEZI</name>
<evidence type="ECO:0000256" key="2">
    <source>
        <dbReference type="ARBA" id="ARBA00022723"/>
    </source>
</evidence>
<dbReference type="Pfam" id="PF00067">
    <property type="entry name" value="p450"/>
    <property type="match status" value="1"/>
</dbReference>
<keyword evidence="4" id="KW-0560">Oxidoreductase</keyword>
<dbReference type="Pfam" id="PF03098">
    <property type="entry name" value="An_peroxidase"/>
    <property type="match status" value="2"/>
</dbReference>
<dbReference type="InterPro" id="IPR019791">
    <property type="entry name" value="Haem_peroxidase_animal"/>
</dbReference>
<comment type="subunit">
    <text evidence="1">Homotetramer.</text>
</comment>
<dbReference type="GO" id="GO:0004497">
    <property type="term" value="F:monooxygenase activity"/>
    <property type="evidence" value="ECO:0007669"/>
    <property type="project" value="InterPro"/>
</dbReference>
<evidence type="ECO:0000256" key="1">
    <source>
        <dbReference type="ARBA" id="ARBA00011881"/>
    </source>
</evidence>
<proteinExistence type="predicted"/>
<gene>
    <name evidence="8" type="ORF">K469DRAFT_599025</name>
</gene>